<dbReference type="Gene3D" id="3.40.710.10">
    <property type="entry name" value="DD-peptidase/beta-lactamase superfamily"/>
    <property type="match status" value="1"/>
</dbReference>
<name>A0ABT4RFZ4_9ACTN</name>
<dbReference type="PANTHER" id="PTHR35333:SF3">
    <property type="entry name" value="BETA-LACTAMASE-TYPE TRANSPEPTIDASE FOLD CONTAINING PROTEIN"/>
    <property type="match status" value="1"/>
</dbReference>
<dbReference type="InterPro" id="IPR045155">
    <property type="entry name" value="Beta-lactam_cat"/>
</dbReference>
<dbReference type="InterPro" id="IPR000871">
    <property type="entry name" value="Beta-lactam_class-A"/>
</dbReference>
<organism evidence="2 3">
    <name type="scientific">Solirubrobacter deserti</name>
    <dbReference type="NCBI Taxonomy" id="2282478"/>
    <lineage>
        <taxon>Bacteria</taxon>
        <taxon>Bacillati</taxon>
        <taxon>Actinomycetota</taxon>
        <taxon>Thermoleophilia</taxon>
        <taxon>Solirubrobacterales</taxon>
        <taxon>Solirubrobacteraceae</taxon>
        <taxon>Solirubrobacter</taxon>
    </lineage>
</organism>
<dbReference type="SUPFAM" id="SSF56601">
    <property type="entry name" value="beta-lactamase/transpeptidase-like"/>
    <property type="match status" value="1"/>
</dbReference>
<reference evidence="2" key="1">
    <citation type="submission" date="2022-10" db="EMBL/GenBank/DDBJ databases">
        <title>The WGS of Solirubrobacter sp. CPCC 204708.</title>
        <authorList>
            <person name="Jiang Z."/>
        </authorList>
    </citation>
    <scope>NUCLEOTIDE SEQUENCE</scope>
    <source>
        <strain evidence="2">CPCC 204708</strain>
    </source>
</reference>
<keyword evidence="2" id="KW-0378">Hydrolase</keyword>
<dbReference type="PANTHER" id="PTHR35333">
    <property type="entry name" value="BETA-LACTAMASE"/>
    <property type="match status" value="1"/>
</dbReference>
<dbReference type="RefSeq" id="WP_202955763.1">
    <property type="nucleotide sequence ID" value="NZ_JAPCID010000009.1"/>
</dbReference>
<dbReference type="EMBL" id="JAPCID010000009">
    <property type="protein sequence ID" value="MDA0137435.1"/>
    <property type="molecule type" value="Genomic_DNA"/>
</dbReference>
<gene>
    <name evidence="2" type="ORF">OJ962_08015</name>
</gene>
<dbReference type="Pfam" id="PF13354">
    <property type="entry name" value="Beta-lactamase2"/>
    <property type="match status" value="1"/>
</dbReference>
<proteinExistence type="predicted"/>
<accession>A0ABT4RFZ4</accession>
<feature type="domain" description="Beta-lactamase class A catalytic" evidence="1">
    <location>
        <begin position="53"/>
        <end position="179"/>
    </location>
</feature>
<dbReference type="InterPro" id="IPR012338">
    <property type="entry name" value="Beta-lactam/transpept-like"/>
</dbReference>
<protein>
    <submittedName>
        <fullName evidence="2">Class A beta-lactamase-related serine hydrolase</fullName>
    </submittedName>
</protein>
<comment type="caution">
    <text evidence="2">The sequence shown here is derived from an EMBL/GenBank/DDBJ whole genome shotgun (WGS) entry which is preliminary data.</text>
</comment>
<keyword evidence="3" id="KW-1185">Reference proteome</keyword>
<evidence type="ECO:0000313" key="3">
    <source>
        <dbReference type="Proteomes" id="UP001147700"/>
    </source>
</evidence>
<evidence type="ECO:0000259" key="1">
    <source>
        <dbReference type="Pfam" id="PF13354"/>
    </source>
</evidence>
<dbReference type="Proteomes" id="UP001147700">
    <property type="component" value="Unassembled WGS sequence"/>
</dbReference>
<dbReference type="GO" id="GO:0016787">
    <property type="term" value="F:hydrolase activity"/>
    <property type="evidence" value="ECO:0007669"/>
    <property type="project" value="UniProtKB-KW"/>
</dbReference>
<sequence>MAYAVAGADGRIRGHDLDVQFRSASMTKAMLLVAVLRAAADRPLAPHEDERLRPMIVRSSNKAAREVYKTYGDASLNAVARAARMTHFQPVGALFEARITAADQARFFLRLDRLLPARHRAYARELLAGVTRGQRWGIAPVAERRGFTVLFKGGWRKGLTHQAALLERDGRRVALAVLTSDEPSVAYGAATLAGVAARVLHA</sequence>
<evidence type="ECO:0000313" key="2">
    <source>
        <dbReference type="EMBL" id="MDA0137435.1"/>
    </source>
</evidence>